<proteinExistence type="predicted"/>
<dbReference type="Gene3D" id="1.10.260.40">
    <property type="entry name" value="lambda repressor-like DNA-binding domains"/>
    <property type="match status" value="1"/>
</dbReference>
<evidence type="ECO:0000256" key="2">
    <source>
        <dbReference type="ARBA" id="ARBA00023125"/>
    </source>
</evidence>
<gene>
    <name evidence="5" type="ORF">LKD22_02590</name>
</gene>
<accession>A0AAW4VT77</accession>
<dbReference type="PANTHER" id="PTHR30146">
    <property type="entry name" value="LACI-RELATED TRANSCRIPTIONAL REPRESSOR"/>
    <property type="match status" value="1"/>
</dbReference>
<feature type="domain" description="HTH lacI-type" evidence="4">
    <location>
        <begin position="5"/>
        <end position="59"/>
    </location>
</feature>
<dbReference type="PROSITE" id="PS50932">
    <property type="entry name" value="HTH_LACI_2"/>
    <property type="match status" value="1"/>
</dbReference>
<dbReference type="GO" id="GO:0003700">
    <property type="term" value="F:DNA-binding transcription factor activity"/>
    <property type="evidence" value="ECO:0007669"/>
    <property type="project" value="TreeGrafter"/>
</dbReference>
<organism evidence="5 6">
    <name type="scientific">Agathobaculum butyriciproducens</name>
    <dbReference type="NCBI Taxonomy" id="1628085"/>
    <lineage>
        <taxon>Bacteria</taxon>
        <taxon>Bacillati</taxon>
        <taxon>Bacillota</taxon>
        <taxon>Clostridia</taxon>
        <taxon>Eubacteriales</taxon>
        <taxon>Butyricicoccaceae</taxon>
        <taxon>Agathobaculum</taxon>
    </lineage>
</organism>
<keyword evidence="6" id="KW-1185">Reference proteome</keyword>
<dbReference type="InterPro" id="IPR000843">
    <property type="entry name" value="HTH_LacI"/>
</dbReference>
<sequence>MRQHITIKDIARIAGVSTSTVSRALSNSPELSEQTRQRILEICRREGYRVNALARSLICNKTNVIGLIVPEVTNPFYAELSLGIETHARSLGYNVILCNGQNDAKVTEELFGFLISHQVDGIILASSQQDAGTMIQKLAPRLPAVLLGTPALVSGDEVNSVCIDNLAGGRLAAEHLLELGHRDIVYLGNRPNSLTHQLRLRGFTEMMEKAGIIPQVIDNPHGCSSIDIGCALSRKLFANGCSATAIFASTDSMALGVLQAADEYGISIPEDISLLGFDNIIYSALPKIELSTIDQRKQLLAEAAVDLLTRIIDSNEQDEFTHRMIRPTLVSRSSCRAPKK</sequence>
<dbReference type="EMBL" id="JAJEPX010000004">
    <property type="protein sequence ID" value="MCC2176030.1"/>
    <property type="molecule type" value="Genomic_DNA"/>
</dbReference>
<reference evidence="5 6" key="1">
    <citation type="submission" date="2021-10" db="EMBL/GenBank/DDBJ databases">
        <title>Anaerobic single-cell dispensing facilitates the cultivation of human gut bacteria.</title>
        <authorList>
            <person name="Afrizal A."/>
        </authorList>
    </citation>
    <scope>NUCLEOTIDE SEQUENCE [LARGE SCALE GENOMIC DNA]</scope>
    <source>
        <strain evidence="5 6">CLA-AA-H270</strain>
    </source>
</reference>
<dbReference type="Pfam" id="PF13377">
    <property type="entry name" value="Peripla_BP_3"/>
    <property type="match status" value="1"/>
</dbReference>
<dbReference type="Gene3D" id="3.40.50.2300">
    <property type="match status" value="2"/>
</dbReference>
<evidence type="ECO:0000256" key="1">
    <source>
        <dbReference type="ARBA" id="ARBA00023015"/>
    </source>
</evidence>
<dbReference type="InterPro" id="IPR028082">
    <property type="entry name" value="Peripla_BP_I"/>
</dbReference>
<dbReference type="Pfam" id="PF00356">
    <property type="entry name" value="LacI"/>
    <property type="match status" value="1"/>
</dbReference>
<dbReference type="InterPro" id="IPR010982">
    <property type="entry name" value="Lambda_DNA-bd_dom_sf"/>
</dbReference>
<dbReference type="PROSITE" id="PS00356">
    <property type="entry name" value="HTH_LACI_1"/>
    <property type="match status" value="1"/>
</dbReference>
<dbReference type="GeneID" id="98661438"/>
<evidence type="ECO:0000313" key="5">
    <source>
        <dbReference type="EMBL" id="MCC2176030.1"/>
    </source>
</evidence>
<dbReference type="AlphaFoldDB" id="A0AAW4VT77"/>
<comment type="caution">
    <text evidence="5">The sequence shown here is derived from an EMBL/GenBank/DDBJ whole genome shotgun (WGS) entry which is preliminary data.</text>
</comment>
<protein>
    <submittedName>
        <fullName evidence="5">LacI family transcriptional regulator</fullName>
    </submittedName>
</protein>
<dbReference type="CDD" id="cd01392">
    <property type="entry name" value="HTH_LacI"/>
    <property type="match status" value="1"/>
</dbReference>
<dbReference type="CDD" id="cd06267">
    <property type="entry name" value="PBP1_LacI_sugar_binding-like"/>
    <property type="match status" value="1"/>
</dbReference>
<evidence type="ECO:0000256" key="3">
    <source>
        <dbReference type="ARBA" id="ARBA00023163"/>
    </source>
</evidence>
<dbReference type="SMART" id="SM00354">
    <property type="entry name" value="HTH_LACI"/>
    <property type="match status" value="1"/>
</dbReference>
<keyword evidence="3" id="KW-0804">Transcription</keyword>
<evidence type="ECO:0000259" key="4">
    <source>
        <dbReference type="PROSITE" id="PS50932"/>
    </source>
</evidence>
<dbReference type="SUPFAM" id="SSF53822">
    <property type="entry name" value="Periplasmic binding protein-like I"/>
    <property type="match status" value="1"/>
</dbReference>
<dbReference type="SUPFAM" id="SSF47413">
    <property type="entry name" value="lambda repressor-like DNA-binding domains"/>
    <property type="match status" value="1"/>
</dbReference>
<evidence type="ECO:0000313" key="6">
    <source>
        <dbReference type="Proteomes" id="UP001298753"/>
    </source>
</evidence>
<dbReference type="PRINTS" id="PR00036">
    <property type="entry name" value="HTHLACI"/>
</dbReference>
<keyword evidence="2" id="KW-0238">DNA-binding</keyword>
<dbReference type="PANTHER" id="PTHR30146:SF109">
    <property type="entry name" value="HTH-TYPE TRANSCRIPTIONAL REGULATOR GALS"/>
    <property type="match status" value="1"/>
</dbReference>
<dbReference type="Proteomes" id="UP001298753">
    <property type="component" value="Unassembled WGS sequence"/>
</dbReference>
<dbReference type="RefSeq" id="WP_227600153.1">
    <property type="nucleotide sequence ID" value="NZ_JAJEPX010000004.1"/>
</dbReference>
<name>A0AAW4VT77_9FIRM</name>
<keyword evidence="1" id="KW-0805">Transcription regulation</keyword>
<dbReference type="GO" id="GO:0000976">
    <property type="term" value="F:transcription cis-regulatory region binding"/>
    <property type="evidence" value="ECO:0007669"/>
    <property type="project" value="TreeGrafter"/>
</dbReference>
<dbReference type="InterPro" id="IPR046335">
    <property type="entry name" value="LacI/GalR-like_sensor"/>
</dbReference>